<accession>A0A413QKL7</accession>
<evidence type="ECO:0000313" key="1">
    <source>
        <dbReference type="EMBL" id="RGZ99849.1"/>
    </source>
</evidence>
<evidence type="ECO:0000313" key="2">
    <source>
        <dbReference type="Proteomes" id="UP000284962"/>
    </source>
</evidence>
<sequence>MESKKILIITSSVDDTVSYIMKKYFAMAEFFRVNVDQFSEYKFCIGNEGWSISDQYTTVNSESIYSIYYRKPMLPDLSTYDPQYHLLIQRDIISVINGIVDSFSGKVITKPSILRKAENKVFQMAYTSKHGWNIPKSYIGNDEVIGNEFTQTLSIIKPLTTGKTYGKNGWELYQTNIFREIKENIRLTPIYLQYYVPKQYEVRLTIIDRKVYAVRIDTKNKIDWRMDYQNHKYTRIVCPENIIKKCYQMMADFDLIFGAFDFIVTPENEWVFLEVNPNGQWLWLEQSLDLDISKKILDNLIN</sequence>
<organism evidence="1 2">
    <name type="scientific">Dorea formicigenerans</name>
    <dbReference type="NCBI Taxonomy" id="39486"/>
    <lineage>
        <taxon>Bacteria</taxon>
        <taxon>Bacillati</taxon>
        <taxon>Bacillota</taxon>
        <taxon>Clostridia</taxon>
        <taxon>Lachnospirales</taxon>
        <taxon>Lachnospiraceae</taxon>
        <taxon>Dorea</taxon>
    </lineage>
</organism>
<dbReference type="GO" id="GO:0005737">
    <property type="term" value="C:cytoplasm"/>
    <property type="evidence" value="ECO:0007669"/>
    <property type="project" value="TreeGrafter"/>
</dbReference>
<dbReference type="PANTHER" id="PTHR21621:SF7">
    <property type="entry name" value="RIBOSOMAL PROTEIN BS6--L-GLUTAMATE LIGASE"/>
    <property type="match status" value="1"/>
</dbReference>
<dbReference type="Gene3D" id="3.30.470.20">
    <property type="entry name" value="ATP-grasp fold, B domain"/>
    <property type="match status" value="1"/>
</dbReference>
<gene>
    <name evidence="1" type="ORF">DW957_08260</name>
</gene>
<dbReference type="SUPFAM" id="SSF56059">
    <property type="entry name" value="Glutathione synthetase ATP-binding domain-like"/>
    <property type="match status" value="1"/>
</dbReference>
<dbReference type="GO" id="GO:0018169">
    <property type="term" value="F:ribosomal S6-glutamic acid ligase activity"/>
    <property type="evidence" value="ECO:0007669"/>
    <property type="project" value="TreeGrafter"/>
</dbReference>
<name>A0A413QKL7_9FIRM</name>
<dbReference type="EMBL" id="QSEW01000007">
    <property type="protein sequence ID" value="RGZ99849.1"/>
    <property type="molecule type" value="Genomic_DNA"/>
</dbReference>
<dbReference type="Proteomes" id="UP000284962">
    <property type="component" value="Unassembled WGS sequence"/>
</dbReference>
<proteinExistence type="predicted"/>
<dbReference type="GO" id="GO:0009432">
    <property type="term" value="P:SOS response"/>
    <property type="evidence" value="ECO:0007669"/>
    <property type="project" value="TreeGrafter"/>
</dbReference>
<dbReference type="AlphaFoldDB" id="A0A413QKL7"/>
<protein>
    <recommendedName>
        <fullName evidence="3">ATP-grasp domain-containing protein</fullName>
    </recommendedName>
</protein>
<reference evidence="1 2" key="1">
    <citation type="submission" date="2018-08" db="EMBL/GenBank/DDBJ databases">
        <title>A genome reference for cultivated species of the human gut microbiota.</title>
        <authorList>
            <person name="Zou Y."/>
            <person name="Xue W."/>
            <person name="Luo G."/>
        </authorList>
    </citation>
    <scope>NUCLEOTIDE SEQUENCE [LARGE SCALE GENOMIC DNA]</scope>
    <source>
        <strain evidence="1 2">AM46-16</strain>
    </source>
</reference>
<dbReference type="PANTHER" id="PTHR21621">
    <property type="entry name" value="RIBOSOMAL PROTEIN S6 MODIFICATION PROTEIN"/>
    <property type="match status" value="1"/>
</dbReference>
<comment type="caution">
    <text evidence="1">The sequence shown here is derived from an EMBL/GenBank/DDBJ whole genome shotgun (WGS) entry which is preliminary data.</text>
</comment>
<evidence type="ECO:0008006" key="3">
    <source>
        <dbReference type="Google" id="ProtNLM"/>
    </source>
</evidence>